<evidence type="ECO:0000256" key="2">
    <source>
        <dbReference type="RuleBase" id="RU369043"/>
    </source>
</evidence>
<dbReference type="PANTHER" id="PTHR31096:SF6">
    <property type="entry name" value="ACT DOMAIN-CONTAINING PROTEIN ACR8"/>
    <property type="match status" value="1"/>
</dbReference>
<dbReference type="CDD" id="cd04926">
    <property type="entry name" value="ACT_ACR_4"/>
    <property type="match status" value="1"/>
</dbReference>
<feature type="domain" description="ACT" evidence="3">
    <location>
        <begin position="116"/>
        <end position="200"/>
    </location>
</feature>
<feature type="domain" description="ACT" evidence="3">
    <location>
        <begin position="325"/>
        <end position="406"/>
    </location>
</feature>
<sequence length="444" mass="49417">MEWSACLDEYEKLVIRMTTPRVVIDNAVCPTATVVKVDSARKHGILLEAVQVLTDLNLSIKKAYISSDGKWFMDVFHVTDLNGNKLTDVSVINYIEQSLGTIHYNTTSSCVTGLTALELTGTDRVGLLSEVFAVLADLQCSVVDAKVWTHNGRIASLIYVKDCNSGSSIEDSQKIDRIEARLRNVLKGDNDIRSAKTSVSMAVTHTERRLHQMMFADRDYERKPVFRLGSGAPAVTVQNWAERGYSVVNVQCKDRTKLLFDVVCTLTDMEYIVFHATIKTTGEKAYLEFYIRHTDGTPISSEAERQRVIQCLQASVERRASEGVRLELCATDRQGLLADVTRTFRENGLNVTRAEISTTREDTAVNVFYVTDALGDPADPKLIESVRQKIGLGNLKVKELPPLIYHQESQGEDQTVGVAGTVLLSLGSIVRRNLYNLGLIRSYS</sequence>
<reference evidence="4" key="2">
    <citation type="journal article" date="2023" name="Plants (Basel)">
        <title>Annotation of the Turnera subulata (Passifloraceae) Draft Genome Reveals the S-Locus Evolved after the Divergence of Turneroideae from Passifloroideae in a Stepwise Manner.</title>
        <authorList>
            <person name="Henning P.M."/>
            <person name="Roalson E.H."/>
            <person name="Mir W."/>
            <person name="McCubbin A.G."/>
            <person name="Shore J.S."/>
        </authorList>
    </citation>
    <scope>NUCLEOTIDE SEQUENCE</scope>
    <source>
        <strain evidence="4">F60SS</strain>
    </source>
</reference>
<dbReference type="GO" id="GO:0016597">
    <property type="term" value="F:amino acid binding"/>
    <property type="evidence" value="ECO:0007669"/>
    <property type="project" value="UniProtKB-UniRule"/>
</dbReference>
<dbReference type="InterPro" id="IPR045865">
    <property type="entry name" value="ACT-like_dom_sf"/>
</dbReference>
<dbReference type="EMBL" id="JAKUCV010000930">
    <property type="protein sequence ID" value="KAJ4848302.1"/>
    <property type="molecule type" value="Genomic_DNA"/>
</dbReference>
<dbReference type="OrthoDB" id="2019938at2759"/>
<dbReference type="Pfam" id="PF24931">
    <property type="entry name" value="ACT_ACR9_3rd"/>
    <property type="match status" value="1"/>
</dbReference>
<dbReference type="AlphaFoldDB" id="A0A9Q0GGC0"/>
<dbReference type="CDD" id="cd04897">
    <property type="entry name" value="ACT_ACR_3"/>
    <property type="match status" value="1"/>
</dbReference>
<dbReference type="SUPFAM" id="SSF55021">
    <property type="entry name" value="ACT-like"/>
    <property type="match status" value="4"/>
</dbReference>
<comment type="caution">
    <text evidence="4">The sequence shown here is derived from an EMBL/GenBank/DDBJ whole genome shotgun (WGS) entry which is preliminary data.</text>
</comment>
<gene>
    <name evidence="4" type="primary">ACR8_1</name>
    <name evidence="4" type="ORF">Tsubulata_035213</name>
</gene>
<name>A0A9Q0GGC0_9ROSI</name>
<keyword evidence="1 2" id="KW-0677">Repeat</keyword>
<organism evidence="4 5">
    <name type="scientific">Turnera subulata</name>
    <dbReference type="NCBI Taxonomy" id="218843"/>
    <lineage>
        <taxon>Eukaryota</taxon>
        <taxon>Viridiplantae</taxon>
        <taxon>Streptophyta</taxon>
        <taxon>Embryophyta</taxon>
        <taxon>Tracheophyta</taxon>
        <taxon>Spermatophyta</taxon>
        <taxon>Magnoliopsida</taxon>
        <taxon>eudicotyledons</taxon>
        <taxon>Gunneridae</taxon>
        <taxon>Pentapetalae</taxon>
        <taxon>rosids</taxon>
        <taxon>fabids</taxon>
        <taxon>Malpighiales</taxon>
        <taxon>Passifloraceae</taxon>
        <taxon>Turnera</taxon>
    </lineage>
</organism>
<keyword evidence="5" id="KW-1185">Reference proteome</keyword>
<dbReference type="Pfam" id="PF01842">
    <property type="entry name" value="ACT"/>
    <property type="match status" value="2"/>
</dbReference>
<evidence type="ECO:0000259" key="3">
    <source>
        <dbReference type="PROSITE" id="PS51671"/>
    </source>
</evidence>
<dbReference type="Gene3D" id="3.30.70.260">
    <property type="match status" value="2"/>
</dbReference>
<evidence type="ECO:0000313" key="4">
    <source>
        <dbReference type="EMBL" id="KAJ4848302.1"/>
    </source>
</evidence>
<dbReference type="PANTHER" id="PTHR31096">
    <property type="entry name" value="ACT DOMAIN-CONTAINING PROTEIN ACR4-RELATED"/>
    <property type="match status" value="1"/>
</dbReference>
<dbReference type="InterPro" id="IPR002912">
    <property type="entry name" value="ACT_dom"/>
</dbReference>
<protein>
    <recommendedName>
        <fullName evidence="2">ACT domain-containing protein ACR</fullName>
    </recommendedName>
    <alternativeName>
        <fullName evidence="2">Protein ACT DOMAIN REPEATS</fullName>
    </alternativeName>
</protein>
<dbReference type="InterPro" id="IPR040217">
    <property type="entry name" value="ACR1-12"/>
</dbReference>
<evidence type="ECO:0000256" key="1">
    <source>
        <dbReference type="ARBA" id="ARBA00022737"/>
    </source>
</evidence>
<comment type="function">
    <text evidence="2">Binds amino acids.</text>
</comment>
<dbReference type="Proteomes" id="UP001141552">
    <property type="component" value="Unassembled WGS sequence"/>
</dbReference>
<reference evidence="4" key="1">
    <citation type="submission" date="2022-02" db="EMBL/GenBank/DDBJ databases">
        <authorList>
            <person name="Henning P.M."/>
            <person name="McCubbin A.G."/>
            <person name="Shore J.S."/>
        </authorList>
    </citation>
    <scope>NUCLEOTIDE SEQUENCE</scope>
    <source>
        <strain evidence="4">F60SS</strain>
        <tissue evidence="4">Leaves</tissue>
    </source>
</reference>
<dbReference type="CDD" id="cd04925">
    <property type="entry name" value="ACT_ACR_2"/>
    <property type="match status" value="1"/>
</dbReference>
<accession>A0A9Q0GGC0</accession>
<dbReference type="PROSITE" id="PS51671">
    <property type="entry name" value="ACT"/>
    <property type="match status" value="2"/>
</dbReference>
<evidence type="ECO:0000313" key="5">
    <source>
        <dbReference type="Proteomes" id="UP001141552"/>
    </source>
</evidence>
<dbReference type="CDD" id="cd04895">
    <property type="entry name" value="ACT_ACR_1"/>
    <property type="match status" value="1"/>
</dbReference>
<proteinExistence type="predicted"/>